<keyword evidence="2" id="KW-0805">Transcription regulation</keyword>
<gene>
    <name evidence="7" type="ORF">BGW36DRAFT_387119</name>
</gene>
<dbReference type="Proteomes" id="UP001201262">
    <property type="component" value="Unassembled WGS sequence"/>
</dbReference>
<dbReference type="SMART" id="SM00066">
    <property type="entry name" value="GAL4"/>
    <property type="match status" value="1"/>
</dbReference>
<feature type="domain" description="Zn(2)-C6 fungal-type" evidence="6">
    <location>
        <begin position="18"/>
        <end position="48"/>
    </location>
</feature>
<dbReference type="EMBL" id="JAJTJA010000011">
    <property type="protein sequence ID" value="KAH8692164.1"/>
    <property type="molecule type" value="Genomic_DNA"/>
</dbReference>
<dbReference type="AlphaFoldDB" id="A0AAD4KHB8"/>
<evidence type="ECO:0000256" key="3">
    <source>
        <dbReference type="ARBA" id="ARBA00023125"/>
    </source>
</evidence>
<keyword evidence="4" id="KW-0804">Transcription</keyword>
<dbReference type="Pfam" id="PF11951">
    <property type="entry name" value="Fungal_trans_2"/>
    <property type="match status" value="1"/>
</dbReference>
<evidence type="ECO:0000256" key="2">
    <source>
        <dbReference type="ARBA" id="ARBA00023015"/>
    </source>
</evidence>
<comment type="subcellular location">
    <subcellularLocation>
        <location evidence="1">Nucleus</location>
    </subcellularLocation>
</comment>
<dbReference type="InterPro" id="IPR021858">
    <property type="entry name" value="Fun_TF"/>
</dbReference>
<dbReference type="RefSeq" id="XP_046068161.1">
    <property type="nucleotide sequence ID" value="XM_046217072.1"/>
</dbReference>
<dbReference type="GO" id="GO:0008270">
    <property type="term" value="F:zinc ion binding"/>
    <property type="evidence" value="ECO:0007669"/>
    <property type="project" value="InterPro"/>
</dbReference>
<accession>A0AAD4KHB8</accession>
<dbReference type="InterPro" id="IPR036864">
    <property type="entry name" value="Zn2-C6_fun-type_DNA-bd_sf"/>
</dbReference>
<evidence type="ECO:0000256" key="5">
    <source>
        <dbReference type="ARBA" id="ARBA00023242"/>
    </source>
</evidence>
<dbReference type="SUPFAM" id="SSF57701">
    <property type="entry name" value="Zn2/Cys6 DNA-binding domain"/>
    <property type="match status" value="1"/>
</dbReference>
<dbReference type="Gene3D" id="4.10.240.10">
    <property type="entry name" value="Zn(2)-C6 fungal-type DNA-binding domain"/>
    <property type="match status" value="1"/>
</dbReference>
<dbReference type="GeneID" id="70247359"/>
<evidence type="ECO:0000256" key="1">
    <source>
        <dbReference type="ARBA" id="ARBA00004123"/>
    </source>
</evidence>
<dbReference type="InterPro" id="IPR001138">
    <property type="entry name" value="Zn2Cys6_DnaBD"/>
</dbReference>
<comment type="caution">
    <text evidence="7">The sequence shown here is derived from an EMBL/GenBank/DDBJ whole genome shotgun (WGS) entry which is preliminary data.</text>
</comment>
<evidence type="ECO:0000313" key="7">
    <source>
        <dbReference type="EMBL" id="KAH8692164.1"/>
    </source>
</evidence>
<name>A0AAD4KHB8_9EURO</name>
<evidence type="ECO:0000256" key="4">
    <source>
        <dbReference type="ARBA" id="ARBA00023163"/>
    </source>
</evidence>
<organism evidence="7 8">
    <name type="scientific">Talaromyces proteolyticus</name>
    <dbReference type="NCBI Taxonomy" id="1131652"/>
    <lineage>
        <taxon>Eukaryota</taxon>
        <taxon>Fungi</taxon>
        <taxon>Dikarya</taxon>
        <taxon>Ascomycota</taxon>
        <taxon>Pezizomycotina</taxon>
        <taxon>Eurotiomycetes</taxon>
        <taxon>Eurotiomycetidae</taxon>
        <taxon>Eurotiales</taxon>
        <taxon>Trichocomaceae</taxon>
        <taxon>Talaromyces</taxon>
        <taxon>Talaromyces sect. Bacilispori</taxon>
    </lineage>
</organism>
<dbReference type="GO" id="GO:0005634">
    <property type="term" value="C:nucleus"/>
    <property type="evidence" value="ECO:0007669"/>
    <property type="project" value="UniProtKB-SubCell"/>
</dbReference>
<evidence type="ECO:0000259" key="6">
    <source>
        <dbReference type="PROSITE" id="PS50048"/>
    </source>
</evidence>
<dbReference type="PROSITE" id="PS00463">
    <property type="entry name" value="ZN2_CY6_FUNGAL_1"/>
    <property type="match status" value="1"/>
</dbReference>
<sequence length="501" mass="57281">MVYKHSHRPAMQSRSHHGCTRCKQRRQKCDEKRPSCSRCVNAGTSCLYHIMLKWDGRVPRMEKASSRQNRKTAKPFKRTGECRQDMSVQLLGQAQRSIVGDTLDILELDLFESLSYRDKLLINHFITKLSMIASHTSVREQACQTILPMALEIPSLMYATLAFSALHLSELADPQVLTLISDDIIRDILASSIAHLREGLEMDGTKSRQPLLLTVKTLCLFEIYSGKYNSSWRTHFKGARALLESMRPEVIQYSIEPGAWLIARWYTSVEGLSALTNAETQNEEQHAFQPINDSITERGSGFDIYAGYSSDLHLVFRGIGNLMQKYPYCAGHVIQDEMSSELNRTYLEVHGLEEMVLTMIHRDREEGLHMPDERPLSLEEIRMFSACNTAYQYSALLYIRRRLFCIDSESDQVQSCVRAILDAVCDMLPVVVLSPWILLTTPLFTAGCEAKGLDRERVRSLLFDLYMTLRIPNILRAIGILESYWEQPDDNYTELAGFLPF</sequence>
<dbReference type="GO" id="GO:0045944">
    <property type="term" value="P:positive regulation of transcription by RNA polymerase II"/>
    <property type="evidence" value="ECO:0007669"/>
    <property type="project" value="TreeGrafter"/>
</dbReference>
<dbReference type="CDD" id="cd00067">
    <property type="entry name" value="GAL4"/>
    <property type="match status" value="1"/>
</dbReference>
<proteinExistence type="predicted"/>
<keyword evidence="3" id="KW-0238">DNA-binding</keyword>
<dbReference type="Pfam" id="PF00172">
    <property type="entry name" value="Zn_clus"/>
    <property type="match status" value="1"/>
</dbReference>
<dbReference type="PANTHER" id="PTHR37534">
    <property type="entry name" value="TRANSCRIPTIONAL ACTIVATOR PROTEIN UGA3"/>
    <property type="match status" value="1"/>
</dbReference>
<reference evidence="7" key="1">
    <citation type="submission" date="2021-12" db="EMBL/GenBank/DDBJ databases">
        <title>Convergent genome expansion in fungi linked to evolution of root-endophyte symbiosis.</title>
        <authorList>
            <consortium name="DOE Joint Genome Institute"/>
            <person name="Ke Y.-H."/>
            <person name="Bonito G."/>
            <person name="Liao H.-L."/>
            <person name="Looney B."/>
            <person name="Rojas-Flechas A."/>
            <person name="Nash J."/>
            <person name="Hameed K."/>
            <person name="Schadt C."/>
            <person name="Martin F."/>
            <person name="Crous P.W."/>
            <person name="Miettinen O."/>
            <person name="Magnuson J.K."/>
            <person name="Labbe J."/>
            <person name="Jacobson D."/>
            <person name="Doktycz M.J."/>
            <person name="Veneault-Fourrey C."/>
            <person name="Kuo A."/>
            <person name="Mondo S."/>
            <person name="Calhoun S."/>
            <person name="Riley R."/>
            <person name="Ohm R."/>
            <person name="LaButti K."/>
            <person name="Andreopoulos B."/>
            <person name="Pangilinan J."/>
            <person name="Nolan M."/>
            <person name="Tritt A."/>
            <person name="Clum A."/>
            <person name="Lipzen A."/>
            <person name="Daum C."/>
            <person name="Barry K."/>
            <person name="Grigoriev I.V."/>
            <person name="Vilgalys R."/>
        </authorList>
    </citation>
    <scope>NUCLEOTIDE SEQUENCE</scope>
    <source>
        <strain evidence="7">PMI_201</strain>
    </source>
</reference>
<dbReference type="GO" id="GO:0000981">
    <property type="term" value="F:DNA-binding transcription factor activity, RNA polymerase II-specific"/>
    <property type="evidence" value="ECO:0007669"/>
    <property type="project" value="InterPro"/>
</dbReference>
<evidence type="ECO:0000313" key="8">
    <source>
        <dbReference type="Proteomes" id="UP001201262"/>
    </source>
</evidence>
<protein>
    <submittedName>
        <fullName evidence="7">Fungal-specific transcription factor domain-containing protein</fullName>
    </submittedName>
</protein>
<keyword evidence="8" id="KW-1185">Reference proteome</keyword>
<dbReference type="PROSITE" id="PS50048">
    <property type="entry name" value="ZN2_CY6_FUNGAL_2"/>
    <property type="match status" value="1"/>
</dbReference>
<dbReference type="GO" id="GO:0000976">
    <property type="term" value="F:transcription cis-regulatory region binding"/>
    <property type="evidence" value="ECO:0007669"/>
    <property type="project" value="TreeGrafter"/>
</dbReference>
<dbReference type="PANTHER" id="PTHR37534:SF15">
    <property type="entry name" value="ZN(II)2CYS6 TRANSCRIPTION FACTOR (EUROFUNG)"/>
    <property type="match status" value="1"/>
</dbReference>
<keyword evidence="5" id="KW-0539">Nucleus</keyword>